<dbReference type="AlphaFoldDB" id="A0A3B7LXE8"/>
<dbReference type="Proteomes" id="UP001278188">
    <property type="component" value="Unassembled WGS sequence"/>
</dbReference>
<evidence type="ECO:0000313" key="1">
    <source>
        <dbReference type="EMBL" id="AXY56644.1"/>
    </source>
</evidence>
<evidence type="ECO:0000313" key="2">
    <source>
        <dbReference type="EMBL" id="MDV2468331.1"/>
    </source>
</evidence>
<name>A0A3B7LXE8_9GAMM</name>
<dbReference type="KEGG" id="achi:CDG60_08715"/>
<evidence type="ECO:0000313" key="4">
    <source>
        <dbReference type="Proteomes" id="UP001278188"/>
    </source>
</evidence>
<reference evidence="3" key="1">
    <citation type="submission" date="2018-09" db="EMBL/GenBank/DDBJ databases">
        <title>The complete genome of Acinetobacter sp. strain WCHAc010005.</title>
        <authorList>
            <person name="Hu Y."/>
            <person name="Long H."/>
            <person name="Feng Y."/>
            <person name="Zong Z."/>
        </authorList>
    </citation>
    <scope>NUCLEOTIDE SEQUENCE [LARGE SCALE GENOMIC DNA]</scope>
    <source>
        <strain evidence="3">WCHAc010005</strain>
    </source>
</reference>
<reference evidence="2 4" key="3">
    <citation type="submission" date="2023-06" db="EMBL/GenBank/DDBJ databases">
        <title>Genomic Analysis of Acinetobacter Strains Recovered from South Australian Aquatic Samples provides Insights into the Circulation of Antibiotic Resistance determinants in the Environment.</title>
        <authorList>
            <person name="Tobin L."/>
            <person name="Jarocki V.M."/>
            <person name="Kenyon J."/>
            <person name="Drigo B."/>
            <person name="Donner E."/>
            <person name="Djordjevic S.P."/>
            <person name="Hamidian M."/>
        </authorList>
    </citation>
    <scope>NUCLEOTIDE SEQUENCE [LARGE SCALE GENOMIC DNA]</scope>
    <source>
        <strain evidence="2 4">SAAc652</strain>
    </source>
</reference>
<dbReference type="Proteomes" id="UP000263753">
    <property type="component" value="Chromosome"/>
</dbReference>
<dbReference type="EMBL" id="CP032134">
    <property type="protein sequence ID" value="AXY56644.1"/>
    <property type="molecule type" value="Genomic_DNA"/>
</dbReference>
<proteinExistence type="predicted"/>
<keyword evidence="4" id="KW-1185">Reference proteome</keyword>
<evidence type="ECO:0000313" key="3">
    <source>
        <dbReference type="Proteomes" id="UP000263753"/>
    </source>
</evidence>
<accession>A0A3B7LXE8</accession>
<gene>
    <name evidence="1" type="ORF">CDG60_08715</name>
    <name evidence="2" type="ORF">QR674_04980</name>
</gene>
<sequence>MSQPELNLWRAYRKRRGSLFVGRRVEQGFGNWMAHYTLFKVKDPESVEALSFMPNEDQPETSFEQERLKSIRNKAAWS</sequence>
<reference evidence="1" key="2">
    <citation type="journal article" date="2019" name="J. Microbiol.">
        <title>Acinetobacter chinensis, a novel Acinetobacter species, carrying blaNDM-1, recovered from hospital sewage.</title>
        <authorList>
            <person name="Hu Y."/>
            <person name="Feng Y."/>
            <person name="Qin J."/>
            <person name="Zhang X."/>
            <person name="Zong Z."/>
        </authorList>
    </citation>
    <scope>NUCLEOTIDE SEQUENCE</scope>
    <source>
        <strain evidence="1">WCHAc010005</strain>
    </source>
</reference>
<dbReference type="EMBL" id="JASVDY010000001">
    <property type="protein sequence ID" value="MDV2468331.1"/>
    <property type="molecule type" value="Genomic_DNA"/>
</dbReference>
<protein>
    <submittedName>
        <fullName evidence="1">Uncharacterized protein</fullName>
    </submittedName>
</protein>
<organism evidence="1 3">
    <name type="scientific">Acinetobacter chinensis</name>
    <dbReference type="NCBI Taxonomy" id="2004650"/>
    <lineage>
        <taxon>Bacteria</taxon>
        <taxon>Pseudomonadati</taxon>
        <taxon>Pseudomonadota</taxon>
        <taxon>Gammaproteobacteria</taxon>
        <taxon>Moraxellales</taxon>
        <taxon>Moraxellaceae</taxon>
        <taxon>Acinetobacter</taxon>
    </lineage>
</organism>